<dbReference type="OrthoDB" id="5792434at2759"/>
<feature type="transmembrane region" description="Helical" evidence="1">
    <location>
        <begin position="134"/>
        <end position="157"/>
    </location>
</feature>
<dbReference type="STRING" id="6265.A0A0B2V8T6"/>
<dbReference type="Gene3D" id="1.20.1070.10">
    <property type="entry name" value="Rhodopsin 7-helix transmembrane proteins"/>
    <property type="match status" value="1"/>
</dbReference>
<evidence type="ECO:0000256" key="1">
    <source>
        <dbReference type="SAM" id="Phobius"/>
    </source>
</evidence>
<feature type="transmembrane region" description="Helical" evidence="1">
    <location>
        <begin position="87"/>
        <end position="114"/>
    </location>
</feature>
<accession>A0A0B2V8T6</accession>
<dbReference type="InterPro" id="IPR019421">
    <property type="entry name" value="7TM_GPCR_serpentine_rcpt_Srd"/>
</dbReference>
<comment type="caution">
    <text evidence="2">The sequence shown here is derived from an EMBL/GenBank/DDBJ whole genome shotgun (WGS) entry which is preliminary data.</text>
</comment>
<proteinExistence type="predicted"/>
<gene>
    <name evidence="2" type="ORF">Tcan_09966</name>
</gene>
<feature type="transmembrane region" description="Helical" evidence="1">
    <location>
        <begin position="234"/>
        <end position="258"/>
    </location>
</feature>
<keyword evidence="1" id="KW-0812">Transmembrane</keyword>
<feature type="transmembrane region" description="Helical" evidence="1">
    <location>
        <begin position="44"/>
        <end position="67"/>
    </location>
</feature>
<keyword evidence="3" id="KW-1185">Reference proteome</keyword>
<feature type="transmembrane region" description="Helical" evidence="1">
    <location>
        <begin position="6"/>
        <end position="32"/>
    </location>
</feature>
<dbReference type="Pfam" id="PF10317">
    <property type="entry name" value="7TM_GPCR_Srd"/>
    <property type="match status" value="1"/>
</dbReference>
<feature type="transmembrane region" description="Helical" evidence="1">
    <location>
        <begin position="187"/>
        <end position="213"/>
    </location>
</feature>
<evidence type="ECO:0008006" key="4">
    <source>
        <dbReference type="Google" id="ProtNLM"/>
    </source>
</evidence>
<evidence type="ECO:0000313" key="2">
    <source>
        <dbReference type="EMBL" id="KHN77897.1"/>
    </source>
</evidence>
<feature type="transmembrane region" description="Helical" evidence="1">
    <location>
        <begin position="270"/>
        <end position="290"/>
    </location>
</feature>
<dbReference type="AlphaFoldDB" id="A0A0B2V8T6"/>
<reference evidence="2 3" key="1">
    <citation type="submission" date="2014-11" db="EMBL/GenBank/DDBJ databases">
        <title>Genetic blueprint of the zoonotic pathogen Toxocara canis.</title>
        <authorList>
            <person name="Zhu X.-Q."/>
            <person name="Korhonen P.K."/>
            <person name="Cai H."/>
            <person name="Young N.D."/>
            <person name="Nejsum P."/>
            <person name="von Samson-Himmelstjerna G."/>
            <person name="Boag P.R."/>
            <person name="Tan P."/>
            <person name="Li Q."/>
            <person name="Min J."/>
            <person name="Yang Y."/>
            <person name="Wang X."/>
            <person name="Fang X."/>
            <person name="Hall R.S."/>
            <person name="Hofmann A."/>
            <person name="Sternberg P.W."/>
            <person name="Jex A.R."/>
            <person name="Gasser R.B."/>
        </authorList>
    </citation>
    <scope>NUCLEOTIDE SEQUENCE [LARGE SCALE GENOMIC DNA]</scope>
    <source>
        <strain evidence="2">PN_DK_2014</strain>
    </source>
</reference>
<name>A0A0B2V8T6_TOXCA</name>
<evidence type="ECO:0000313" key="3">
    <source>
        <dbReference type="Proteomes" id="UP000031036"/>
    </source>
</evidence>
<dbReference type="PANTHER" id="PTHR22943:SF248">
    <property type="entry name" value="SEVEN TM RECEPTOR"/>
    <property type="match status" value="1"/>
</dbReference>
<organism evidence="2 3">
    <name type="scientific">Toxocara canis</name>
    <name type="common">Canine roundworm</name>
    <dbReference type="NCBI Taxonomy" id="6265"/>
    <lineage>
        <taxon>Eukaryota</taxon>
        <taxon>Metazoa</taxon>
        <taxon>Ecdysozoa</taxon>
        <taxon>Nematoda</taxon>
        <taxon>Chromadorea</taxon>
        <taxon>Rhabditida</taxon>
        <taxon>Spirurina</taxon>
        <taxon>Ascaridomorpha</taxon>
        <taxon>Ascaridoidea</taxon>
        <taxon>Toxocaridae</taxon>
        <taxon>Toxocara</taxon>
    </lineage>
</organism>
<dbReference type="Proteomes" id="UP000031036">
    <property type="component" value="Unassembled WGS sequence"/>
</dbReference>
<protein>
    <recommendedName>
        <fullName evidence="4">G_PROTEIN_RECEP_F1_2 domain-containing protein</fullName>
    </recommendedName>
</protein>
<dbReference type="EMBL" id="JPKZ01002213">
    <property type="protein sequence ID" value="KHN77897.1"/>
    <property type="molecule type" value="Genomic_DNA"/>
</dbReference>
<dbReference type="OMA" id="AMGVITI"/>
<dbReference type="PANTHER" id="PTHR22943">
    <property type="entry name" value="7-TRANSMEMBRANE DOMAIN RECEPTOR C.ELEGANS"/>
    <property type="match status" value="1"/>
</dbReference>
<dbReference type="SUPFAM" id="SSF81321">
    <property type="entry name" value="Family A G protein-coupled receptor-like"/>
    <property type="match status" value="1"/>
</dbReference>
<keyword evidence="1" id="KW-0472">Membrane</keyword>
<keyword evidence="1" id="KW-1133">Transmembrane helix</keyword>
<sequence length="328" mass="36588">MLSALAIVLICSNWLAFAIGVVSNILVTVLCFMVHNEEIRVFRWGFAMVSIVELAECFVLTALQIGLEHMDGTTAVLLMGFVAYFPKVVVMIFYLAFLALFVLRTLSLPISFVYRYAIICGKQRLRSFFTIRNVIILLIFLNLTSLLISAVSVPAIYSYKTNFTEGDLQGLGYIVVVHFLDEFRGCTMFFCATCIVLFVVAYTLIGYTTTSVYRLLSASAISSKTKALQKELTVVMLLQALLPVIFTIVPMIIFTTMLYGNLRFGPQASLSAALLNWQTCFNPILTLWFVKPFRKKIASRFANSSTETVADIHTTCRAKGPADGDVKQ</sequence>